<dbReference type="CDD" id="cd16323">
    <property type="entry name" value="Syd"/>
    <property type="match status" value="1"/>
</dbReference>
<proteinExistence type="predicted"/>
<dbReference type="NCBIfam" id="NF003439">
    <property type="entry name" value="PRK04968.1"/>
    <property type="match status" value="1"/>
</dbReference>
<evidence type="ECO:0000313" key="5">
    <source>
        <dbReference type="Proteomes" id="UP001595962"/>
    </source>
</evidence>
<protein>
    <submittedName>
        <fullName evidence="4">SecY-interacting protein</fullName>
    </submittedName>
</protein>
<evidence type="ECO:0000256" key="1">
    <source>
        <dbReference type="ARBA" id="ARBA00022475"/>
    </source>
</evidence>
<dbReference type="RefSeq" id="WP_377336271.1">
    <property type="nucleotide sequence ID" value="NZ_JBHSGB010000017.1"/>
</dbReference>
<accession>A0ABV9JRG0</accession>
<evidence type="ECO:0000313" key="4">
    <source>
        <dbReference type="EMBL" id="MFC4656829.1"/>
    </source>
</evidence>
<dbReference type="EMBL" id="JBHSGB010000017">
    <property type="protein sequence ID" value="MFC4656829.1"/>
    <property type="molecule type" value="Genomic_DNA"/>
</dbReference>
<dbReference type="SUPFAM" id="SSF160631">
    <property type="entry name" value="SMI1/KNR4-like"/>
    <property type="match status" value="1"/>
</dbReference>
<sequence>MPSAFLVQYQQFIGAYLQKHPTLWTWADPAQLSPCQIGEVVDEQVRWQPVAQPELQSFSALEQALGLQFPQQLTEFYGNWFGAGLSVQHERGGVELLMAWHQADFERLQQNIVAHVLMKRRLKQRETVFIAATDDDHYLISMLLSSGEVYLERVGAEVSDCLAADLSQFLQQLSF</sequence>
<dbReference type="InterPro" id="IPR038228">
    <property type="entry name" value="Syd_sf"/>
</dbReference>
<keyword evidence="1" id="KW-1003">Cell membrane</keyword>
<keyword evidence="5" id="KW-1185">Reference proteome</keyword>
<keyword evidence="2" id="KW-0997">Cell inner membrane</keyword>
<gene>
    <name evidence="4" type="primary">syd</name>
    <name evidence="4" type="ORF">ACFO3I_17560</name>
</gene>
<name>A0ABV9JRG0_9GAMM</name>
<keyword evidence="3" id="KW-0472">Membrane</keyword>
<dbReference type="Proteomes" id="UP001595962">
    <property type="component" value="Unassembled WGS sequence"/>
</dbReference>
<dbReference type="InterPro" id="IPR009948">
    <property type="entry name" value="Syd"/>
</dbReference>
<dbReference type="Pfam" id="PF07348">
    <property type="entry name" value="Syd"/>
    <property type="match status" value="1"/>
</dbReference>
<evidence type="ECO:0000256" key="3">
    <source>
        <dbReference type="ARBA" id="ARBA00023136"/>
    </source>
</evidence>
<dbReference type="InterPro" id="IPR037883">
    <property type="entry name" value="Knr4/Smi1-like_sf"/>
</dbReference>
<reference evidence="5" key="1">
    <citation type="journal article" date="2019" name="Int. J. Syst. Evol. Microbiol.">
        <title>The Global Catalogue of Microorganisms (GCM) 10K type strain sequencing project: providing services to taxonomists for standard genome sequencing and annotation.</title>
        <authorList>
            <consortium name="The Broad Institute Genomics Platform"/>
            <consortium name="The Broad Institute Genome Sequencing Center for Infectious Disease"/>
            <person name="Wu L."/>
            <person name="Ma J."/>
        </authorList>
    </citation>
    <scope>NUCLEOTIDE SEQUENCE [LARGE SCALE GENOMIC DNA]</scope>
    <source>
        <strain evidence="5">DT28</strain>
    </source>
</reference>
<evidence type="ECO:0000256" key="2">
    <source>
        <dbReference type="ARBA" id="ARBA00022519"/>
    </source>
</evidence>
<organism evidence="4 5">
    <name type="scientific">Rheinheimera marina</name>
    <dbReference type="NCBI Taxonomy" id="1774958"/>
    <lineage>
        <taxon>Bacteria</taxon>
        <taxon>Pseudomonadati</taxon>
        <taxon>Pseudomonadota</taxon>
        <taxon>Gammaproteobacteria</taxon>
        <taxon>Chromatiales</taxon>
        <taxon>Chromatiaceae</taxon>
        <taxon>Rheinheimera</taxon>
    </lineage>
</organism>
<dbReference type="Gene3D" id="3.40.1580.20">
    <property type="entry name" value="Syd protein"/>
    <property type="match status" value="1"/>
</dbReference>
<comment type="caution">
    <text evidence="4">The sequence shown here is derived from an EMBL/GenBank/DDBJ whole genome shotgun (WGS) entry which is preliminary data.</text>
</comment>